<dbReference type="InterPro" id="IPR032812">
    <property type="entry name" value="SbsA_Ig"/>
</dbReference>
<dbReference type="InterPro" id="IPR044016">
    <property type="entry name" value="Big_13"/>
</dbReference>
<evidence type="ECO:0000256" key="2">
    <source>
        <dbReference type="SAM" id="MobiDB-lite"/>
    </source>
</evidence>
<feature type="signal peptide" evidence="3">
    <location>
        <begin position="1"/>
        <end position="19"/>
    </location>
</feature>
<keyword evidence="7" id="KW-1185">Reference proteome</keyword>
<dbReference type="AlphaFoldDB" id="A0A7X6K5T3"/>
<feature type="region of interest" description="Disordered" evidence="2">
    <location>
        <begin position="256"/>
        <end position="286"/>
    </location>
</feature>
<dbReference type="Gene3D" id="2.60.40.1220">
    <property type="match status" value="1"/>
</dbReference>
<gene>
    <name evidence="6" type="ORF">HGG74_04655</name>
</gene>
<reference evidence="6 7" key="1">
    <citation type="submission" date="2020-04" db="EMBL/GenBank/DDBJ databases">
        <title>Arthrobacter sp. nov.</title>
        <authorList>
            <person name="Liu S."/>
        </authorList>
    </citation>
    <scope>NUCLEOTIDE SEQUENCE [LARGE SCALE GENOMIC DNA]</scope>
    <source>
        <strain evidence="6 7">E918</strain>
    </source>
</reference>
<feature type="domain" description="Bacterial Ig-like" evidence="5">
    <location>
        <begin position="254"/>
        <end position="338"/>
    </location>
</feature>
<comment type="caution">
    <text evidence="6">The sequence shown here is derived from an EMBL/GenBank/DDBJ whole genome shotgun (WGS) entry which is preliminary data.</text>
</comment>
<feature type="non-terminal residue" evidence="6">
    <location>
        <position position="624"/>
    </location>
</feature>
<evidence type="ECO:0000259" key="5">
    <source>
        <dbReference type="Pfam" id="PF19077"/>
    </source>
</evidence>
<feature type="domain" description="SbsA Ig-like" evidence="4">
    <location>
        <begin position="458"/>
        <end position="562"/>
    </location>
</feature>
<accession>A0A7X6K5T3</accession>
<evidence type="ECO:0000313" key="6">
    <source>
        <dbReference type="EMBL" id="NKX53843.1"/>
    </source>
</evidence>
<dbReference type="RefSeq" id="WP_168485146.1">
    <property type="nucleotide sequence ID" value="NZ_JAAZSQ010000002.1"/>
</dbReference>
<organism evidence="6 7">
    <name type="scientific">Arthrobacter mobilis</name>
    <dbReference type="NCBI Taxonomy" id="2724944"/>
    <lineage>
        <taxon>Bacteria</taxon>
        <taxon>Bacillati</taxon>
        <taxon>Actinomycetota</taxon>
        <taxon>Actinomycetes</taxon>
        <taxon>Micrococcales</taxon>
        <taxon>Micrococcaceae</taxon>
        <taxon>Arthrobacter</taxon>
    </lineage>
</organism>
<feature type="compositionally biased region" description="Polar residues" evidence="2">
    <location>
        <begin position="264"/>
        <end position="286"/>
    </location>
</feature>
<keyword evidence="1 3" id="KW-0732">Signal</keyword>
<evidence type="ECO:0000313" key="7">
    <source>
        <dbReference type="Proteomes" id="UP000544090"/>
    </source>
</evidence>
<dbReference type="GO" id="GO:0005975">
    <property type="term" value="P:carbohydrate metabolic process"/>
    <property type="evidence" value="ECO:0007669"/>
    <property type="project" value="UniProtKB-ARBA"/>
</dbReference>
<dbReference type="Pfam" id="PF13205">
    <property type="entry name" value="Big_5"/>
    <property type="match status" value="1"/>
</dbReference>
<name>A0A7X6K5T3_9MICC</name>
<sequence length="624" mass="63356">MLSSAVTTALLAATLTPLAAVPAHADLAGRGPVDPQNGYPMWYSDGSVKLQLCYTAELNCLATPPNPGPVSYPDNFPDESFWFAAEASGGNLRLYEAALEAAHANEAVIPGDQMGFARLRFRLVNLDPGKDYTITHPYGVHVVTAGDDGTVFETIDEGACEPAPDDPCDWDRVGAAFLGDYKVGTTASFLRQVNAPAGTLGDPTTDAPVTGAPSGNNFVTVTGPNVGGDGIDTLTVDTFAIQGVIFDGVDGAPSTPDLAAASDSGRSSTDNITNAATPTFTGTVPGESTSAATVELMVDGAAAPAASAAAVDGAYSIQLPTALEPGVHKVQARTANPAYTVDPVTGEPTDPSVPQYLTSQTLSFTVDTAAPAASVVAPFPSNPSLDNTPTLNFTANEAGARFECQLLPSNSTWDPSCASPKTWDAQVNGNYVFNVRATDVAGNVGEAASHSFRIGPADTIAPSVPARTPAAEATEVGLDSNVTANFSEDVVGVSDSTFTLKDAAGTAVPATVTYDQASGKATLVPAANLAPGTVYTATLTGGASAIRDTADLPLATTSWSFTAAAAPTVTARTPATDTTDVAIGGNISATFSKTVTGVSGTTFVLKDPAGTTIPAAVSYDATTR</sequence>
<dbReference type="Gene3D" id="2.60.40.10">
    <property type="entry name" value="Immunoglobulins"/>
    <property type="match status" value="2"/>
</dbReference>
<evidence type="ECO:0000259" key="4">
    <source>
        <dbReference type="Pfam" id="PF13205"/>
    </source>
</evidence>
<dbReference type="EMBL" id="JAAZSQ010000002">
    <property type="protein sequence ID" value="NKX53843.1"/>
    <property type="molecule type" value="Genomic_DNA"/>
</dbReference>
<dbReference type="Proteomes" id="UP000544090">
    <property type="component" value="Unassembled WGS sequence"/>
</dbReference>
<dbReference type="InterPro" id="IPR014755">
    <property type="entry name" value="Cu-Rt/internalin_Ig-like"/>
</dbReference>
<dbReference type="InterPro" id="IPR013783">
    <property type="entry name" value="Ig-like_fold"/>
</dbReference>
<evidence type="ECO:0000256" key="3">
    <source>
        <dbReference type="SAM" id="SignalP"/>
    </source>
</evidence>
<protein>
    <submittedName>
        <fullName evidence="6">Ig-like domain-containing protein</fullName>
    </submittedName>
</protein>
<dbReference type="Pfam" id="PF19077">
    <property type="entry name" value="Big_13"/>
    <property type="match status" value="1"/>
</dbReference>
<feature type="chain" id="PRO_5039531840" evidence="3">
    <location>
        <begin position="20"/>
        <end position="624"/>
    </location>
</feature>
<evidence type="ECO:0000256" key="1">
    <source>
        <dbReference type="ARBA" id="ARBA00022729"/>
    </source>
</evidence>
<proteinExistence type="predicted"/>